<protein>
    <submittedName>
        <fullName evidence="3">DUF853 family protein</fullName>
    </submittedName>
</protein>
<accession>A0A934US90</accession>
<feature type="compositionally biased region" description="Low complexity" evidence="1">
    <location>
        <begin position="446"/>
        <end position="461"/>
    </location>
</feature>
<evidence type="ECO:0000313" key="3">
    <source>
        <dbReference type="EMBL" id="MBK0393307.1"/>
    </source>
</evidence>
<dbReference type="InterPro" id="IPR051162">
    <property type="entry name" value="T4SS_component"/>
</dbReference>
<sequence length="530" mass="55522">MADPLLLAKNGTTECFLLPGLANRHGLVTGATGTGKTVTLQSLAEGFSKLGVPVFMADIKGDLTGISQAGALAPKMAQILAERGLPTPEPMACPTTLWDVFGEQGHPVRATVSDMGPLLLSRMLGLNETQAGVLQLVFKIADDAGLLLLDLKDLRAMLQHVGDNASQFTTEYGNISAASVGIIQRGLLQIEAQGGDRFFGEPMLNIQDFLQANEAGLGLVNILAADKLLQSPRLYATFLLWMLSEMYEQLPEIGDPDKPKLVFFFDEAHLLFKDAPAALVERIELVVRLVRSKGVGVYFVTQNPLDIPDTVLAQLGNRVQHALRAFTPRDQKAVKATAQTMRQKPGLDIETAITELAVGEALVSLLDAKGRPSVTERAFVIPPGSRIGPINAEERKALLANSIVAGVYERAVDRESAYEKLKGRAAAAPSSAGGKPAASATAGAAASASGSGIPGPASGSADQPASGGILDGVSGQLKDVLFGSTGPRGGKHEGLAESMARSAMRSIGSNVGREIARGILGSLLGGGKRR</sequence>
<comment type="caution">
    <text evidence="3">The sequence shown here is derived from an EMBL/GenBank/DDBJ whole genome shotgun (WGS) entry which is preliminary data.</text>
</comment>
<proteinExistence type="predicted"/>
<evidence type="ECO:0000256" key="1">
    <source>
        <dbReference type="SAM" id="MobiDB-lite"/>
    </source>
</evidence>
<dbReference type="PANTHER" id="PTHR30121:SF6">
    <property type="entry name" value="SLR6007 PROTEIN"/>
    <property type="match status" value="1"/>
</dbReference>
<dbReference type="Proteomes" id="UP000617041">
    <property type="component" value="Unassembled WGS sequence"/>
</dbReference>
<gene>
    <name evidence="3" type="ORF">I8E28_11955</name>
</gene>
<reference evidence="3" key="1">
    <citation type="submission" date="2020-12" db="EMBL/GenBank/DDBJ databases">
        <title>Ramlibacter sp. nov., isolated from a freshwater alga, Cryptomonas.</title>
        <authorList>
            <person name="Kim H.M."/>
            <person name="Jeon C.O."/>
        </authorList>
    </citation>
    <scope>NUCLEOTIDE SEQUENCE</scope>
    <source>
        <strain evidence="3">CrO1</strain>
    </source>
</reference>
<evidence type="ECO:0000313" key="4">
    <source>
        <dbReference type="Proteomes" id="UP000617041"/>
    </source>
</evidence>
<dbReference type="EMBL" id="JAEDAO010000001">
    <property type="protein sequence ID" value="MBK0393307.1"/>
    <property type="molecule type" value="Genomic_DNA"/>
</dbReference>
<dbReference type="Pfam" id="PF05872">
    <property type="entry name" value="HerA_C"/>
    <property type="match status" value="1"/>
</dbReference>
<dbReference type="RefSeq" id="WP_200788285.1">
    <property type="nucleotide sequence ID" value="NZ_JAEDAO010000001.1"/>
</dbReference>
<evidence type="ECO:0000259" key="2">
    <source>
        <dbReference type="Pfam" id="PF05872"/>
    </source>
</evidence>
<keyword evidence="4" id="KW-1185">Reference proteome</keyword>
<dbReference type="AlphaFoldDB" id="A0A934US90"/>
<feature type="domain" description="Helicase HerA-like C-terminal" evidence="2">
    <location>
        <begin position="8"/>
        <end position="529"/>
    </location>
</feature>
<dbReference type="InterPro" id="IPR033186">
    <property type="entry name" value="HerA_C"/>
</dbReference>
<dbReference type="SUPFAM" id="SSF52540">
    <property type="entry name" value="P-loop containing nucleoside triphosphate hydrolases"/>
    <property type="match status" value="1"/>
</dbReference>
<dbReference type="InterPro" id="IPR027417">
    <property type="entry name" value="P-loop_NTPase"/>
</dbReference>
<dbReference type="PANTHER" id="PTHR30121">
    <property type="entry name" value="UNCHARACTERIZED PROTEIN YJGR-RELATED"/>
    <property type="match status" value="1"/>
</dbReference>
<name>A0A934US90_9BURK</name>
<feature type="region of interest" description="Disordered" evidence="1">
    <location>
        <begin position="446"/>
        <end position="469"/>
    </location>
</feature>
<dbReference type="Gene3D" id="3.40.50.300">
    <property type="entry name" value="P-loop containing nucleotide triphosphate hydrolases"/>
    <property type="match status" value="2"/>
</dbReference>
<organism evidence="3 4">
    <name type="scientific">Ramlibacter algicola</name>
    <dbReference type="NCBI Taxonomy" id="2795217"/>
    <lineage>
        <taxon>Bacteria</taxon>
        <taxon>Pseudomonadati</taxon>
        <taxon>Pseudomonadota</taxon>
        <taxon>Betaproteobacteria</taxon>
        <taxon>Burkholderiales</taxon>
        <taxon>Comamonadaceae</taxon>
        <taxon>Ramlibacter</taxon>
    </lineage>
</organism>